<dbReference type="OrthoDB" id="9879057at2"/>
<organism evidence="2 3">
    <name type="scientific">Microbacterium enclense</name>
    <dbReference type="NCBI Taxonomy" id="993073"/>
    <lineage>
        <taxon>Bacteria</taxon>
        <taxon>Bacillati</taxon>
        <taxon>Actinomycetota</taxon>
        <taxon>Actinomycetes</taxon>
        <taxon>Micrococcales</taxon>
        <taxon>Microbacteriaceae</taxon>
        <taxon>Microbacterium</taxon>
    </lineage>
</organism>
<evidence type="ECO:0000256" key="1">
    <source>
        <dbReference type="SAM" id="Phobius"/>
    </source>
</evidence>
<dbReference type="RefSeq" id="WP_128218003.1">
    <property type="nucleotide sequence ID" value="NZ_RBZY01000032.1"/>
</dbReference>
<keyword evidence="1" id="KW-1133">Transmembrane helix</keyword>
<dbReference type="AlphaFoldDB" id="A0A3S3L7R3"/>
<comment type="caution">
    <text evidence="2">The sequence shown here is derived from an EMBL/GenBank/DDBJ whole genome shotgun (WGS) entry which is preliminary data.</text>
</comment>
<feature type="transmembrane region" description="Helical" evidence="1">
    <location>
        <begin position="20"/>
        <end position="45"/>
    </location>
</feature>
<gene>
    <name evidence="2" type="ORF">D8Y23_10075</name>
</gene>
<dbReference type="EMBL" id="RBZY01000032">
    <property type="protein sequence ID" value="RWR18238.1"/>
    <property type="molecule type" value="Genomic_DNA"/>
</dbReference>
<sequence length="166" mass="17141">MSTEELTAAEAALEAARLGLIGTITVGVLATLGTLAGTLLAPFLIRRSEAKSTAAQRRRDELAEVIPQVISRGMRGAGSNASADAMVASMEAHARLGVLLRPDEWQIAAIAKDALSSGDGSTAAMKSAGTAATLIPMWARGEITSEQAAAIYERDGGKKVTRPTPP</sequence>
<proteinExistence type="predicted"/>
<dbReference type="Proteomes" id="UP000285970">
    <property type="component" value="Unassembled WGS sequence"/>
</dbReference>
<name>A0A3S3L7R3_9MICO</name>
<keyword evidence="1" id="KW-0812">Transmembrane</keyword>
<accession>A0A3S3L7R3</accession>
<evidence type="ECO:0000313" key="2">
    <source>
        <dbReference type="EMBL" id="RWR18238.1"/>
    </source>
</evidence>
<protein>
    <submittedName>
        <fullName evidence="2">Uncharacterized protein</fullName>
    </submittedName>
</protein>
<evidence type="ECO:0000313" key="3">
    <source>
        <dbReference type="Proteomes" id="UP000285970"/>
    </source>
</evidence>
<keyword evidence="1" id="KW-0472">Membrane</keyword>
<reference evidence="2 3" key="1">
    <citation type="journal article" date="2018" name="Front. Microbiol.">
        <title>Novel Insights Into Bacterial Dimethylsulfoniopropionate Catabolism in the East China Sea.</title>
        <authorList>
            <person name="Liu J."/>
            <person name="Liu J."/>
            <person name="Zhang S.H."/>
            <person name="Liang J."/>
            <person name="Lin H."/>
            <person name="Song D."/>
            <person name="Yang G.P."/>
            <person name="Todd J.D."/>
            <person name="Zhang X.H."/>
        </authorList>
    </citation>
    <scope>NUCLEOTIDE SEQUENCE [LARGE SCALE GENOMIC DNA]</scope>
    <source>
        <strain evidence="2 3">ZYFD042</strain>
    </source>
</reference>